<gene>
    <name evidence="7" type="primary">LOC116292892</name>
</gene>
<feature type="domain" description="RRM" evidence="5">
    <location>
        <begin position="11"/>
        <end position="92"/>
    </location>
</feature>
<dbReference type="PROSITE" id="PS50102">
    <property type="entry name" value="RRM"/>
    <property type="match status" value="2"/>
</dbReference>
<feature type="compositionally biased region" description="Gly residues" evidence="4">
    <location>
        <begin position="187"/>
        <end position="213"/>
    </location>
</feature>
<dbReference type="SUPFAM" id="SSF54928">
    <property type="entry name" value="RNA-binding domain, RBD"/>
    <property type="match status" value="2"/>
</dbReference>
<keyword evidence="1" id="KW-0677">Repeat</keyword>
<dbReference type="Pfam" id="PF00076">
    <property type="entry name" value="RRM_1"/>
    <property type="match status" value="2"/>
</dbReference>
<dbReference type="GO" id="GO:0006417">
    <property type="term" value="P:regulation of translation"/>
    <property type="evidence" value="ECO:0007669"/>
    <property type="project" value="TreeGrafter"/>
</dbReference>
<dbReference type="OrthoDB" id="1875751at2759"/>
<feature type="region of interest" description="Disordered" evidence="4">
    <location>
        <begin position="182"/>
        <end position="213"/>
    </location>
</feature>
<dbReference type="PANTHER" id="PTHR48032">
    <property type="entry name" value="RNA-BINDING PROTEIN MUSASHI HOMOLOG RBP6"/>
    <property type="match status" value="1"/>
</dbReference>
<evidence type="ECO:0000256" key="1">
    <source>
        <dbReference type="ARBA" id="ARBA00022737"/>
    </source>
</evidence>
<dbReference type="RefSeq" id="XP_031556102.1">
    <property type="nucleotide sequence ID" value="XM_031700242.1"/>
</dbReference>
<reference evidence="7" key="1">
    <citation type="submission" date="2025-08" db="UniProtKB">
        <authorList>
            <consortium name="RefSeq"/>
        </authorList>
    </citation>
    <scope>IDENTIFICATION</scope>
    <source>
        <tissue evidence="7">Tentacle</tissue>
    </source>
</reference>
<evidence type="ECO:0000256" key="4">
    <source>
        <dbReference type="SAM" id="MobiDB-lite"/>
    </source>
</evidence>
<evidence type="ECO:0000259" key="5">
    <source>
        <dbReference type="PROSITE" id="PS50102"/>
    </source>
</evidence>
<dbReference type="KEGG" id="aten:116292892"/>
<feature type="domain" description="RRM" evidence="5">
    <location>
        <begin position="105"/>
        <end position="185"/>
    </location>
</feature>
<evidence type="ECO:0000256" key="3">
    <source>
        <dbReference type="PROSITE-ProRule" id="PRU00176"/>
    </source>
</evidence>
<dbReference type="FunFam" id="3.30.70.330:FF:000040">
    <property type="entry name" value="Heterogeneous nuclear ribonucleoprotein A2/B1"/>
    <property type="match status" value="1"/>
</dbReference>
<dbReference type="SMART" id="SM00360">
    <property type="entry name" value="RRM"/>
    <property type="match status" value="2"/>
</dbReference>
<proteinExistence type="predicted"/>
<evidence type="ECO:0000256" key="2">
    <source>
        <dbReference type="ARBA" id="ARBA00022884"/>
    </source>
</evidence>
<dbReference type="GO" id="GO:0003729">
    <property type="term" value="F:mRNA binding"/>
    <property type="evidence" value="ECO:0007669"/>
    <property type="project" value="TreeGrafter"/>
</dbReference>
<dbReference type="InParanoid" id="A0A6P8HU01"/>
<dbReference type="InterPro" id="IPR012677">
    <property type="entry name" value="Nucleotide-bd_a/b_plait_sf"/>
</dbReference>
<organism evidence="6 7">
    <name type="scientific">Actinia tenebrosa</name>
    <name type="common">Australian red waratah sea anemone</name>
    <dbReference type="NCBI Taxonomy" id="6105"/>
    <lineage>
        <taxon>Eukaryota</taxon>
        <taxon>Metazoa</taxon>
        <taxon>Cnidaria</taxon>
        <taxon>Anthozoa</taxon>
        <taxon>Hexacorallia</taxon>
        <taxon>Actiniaria</taxon>
        <taxon>Actiniidae</taxon>
        <taxon>Actinia</taxon>
    </lineage>
</organism>
<sequence length="308" mass="32511">MAEMSSEERRQKLFVGGLNRETSDDNLREYFEKYGELTDCVVIRDSETKQSRGFGYVTFKDYRVTKKVLEVKRTQGPHVIDGKECEVKRAIPRDDSSSTAHQKTKKVFLGGIPDSATDEDIHNAVADVLEANPVLVDLIKKKNEPDKHRGFCFVELENEDDADELCCIKKIELKGKMVEIKKAEPKGGSGGGDSGGPRGGRGGGRSFGGGGGRDYGRSRGAGYGSGGGGYGGGGYSSYGGGGGGYGGGSYDSYGGGGYGGYSDGYGGGYGGSYPYDSYGGGSMGMYGQSSYPPSNGGRGGHGARYRPY</sequence>
<dbReference type="InterPro" id="IPR035979">
    <property type="entry name" value="RBD_domain_sf"/>
</dbReference>
<dbReference type="AlphaFoldDB" id="A0A6P8HU01"/>
<dbReference type="InterPro" id="IPR000504">
    <property type="entry name" value="RRM_dom"/>
</dbReference>
<name>A0A6P8HU01_ACTTE</name>
<dbReference type="Gene3D" id="3.30.70.330">
    <property type="match status" value="2"/>
</dbReference>
<feature type="region of interest" description="Disordered" evidence="4">
    <location>
        <begin position="284"/>
        <end position="308"/>
    </location>
</feature>
<keyword evidence="6" id="KW-1185">Reference proteome</keyword>
<dbReference type="Proteomes" id="UP000515163">
    <property type="component" value="Unplaced"/>
</dbReference>
<keyword evidence="2 3" id="KW-0694">RNA-binding</keyword>
<dbReference type="PANTHER" id="PTHR48032:SF6">
    <property type="entry name" value="RNA-BINDING (RRM_RBD_RNP MOTIFS) FAMILY PROTEIN"/>
    <property type="match status" value="1"/>
</dbReference>
<evidence type="ECO:0000313" key="7">
    <source>
        <dbReference type="RefSeq" id="XP_031556102.1"/>
    </source>
</evidence>
<evidence type="ECO:0000313" key="6">
    <source>
        <dbReference type="Proteomes" id="UP000515163"/>
    </source>
</evidence>
<accession>A0A6P8HU01</accession>
<dbReference type="GeneID" id="116292892"/>
<protein>
    <submittedName>
        <fullName evidence="7">Glycine-rich RNA-binding protein 10-like</fullName>
    </submittedName>
</protein>